<organism evidence="2 3">
    <name type="scientific">Hydnomerulius pinastri MD-312</name>
    <dbReference type="NCBI Taxonomy" id="994086"/>
    <lineage>
        <taxon>Eukaryota</taxon>
        <taxon>Fungi</taxon>
        <taxon>Dikarya</taxon>
        <taxon>Basidiomycota</taxon>
        <taxon>Agaricomycotina</taxon>
        <taxon>Agaricomycetes</taxon>
        <taxon>Agaricomycetidae</taxon>
        <taxon>Boletales</taxon>
        <taxon>Boletales incertae sedis</taxon>
        <taxon>Leucogyrophana</taxon>
    </lineage>
</organism>
<reference evidence="2 3" key="1">
    <citation type="submission" date="2014-04" db="EMBL/GenBank/DDBJ databases">
        <title>Evolutionary Origins and Diversification of the Mycorrhizal Mutualists.</title>
        <authorList>
            <consortium name="DOE Joint Genome Institute"/>
            <consortium name="Mycorrhizal Genomics Consortium"/>
            <person name="Kohler A."/>
            <person name="Kuo A."/>
            <person name="Nagy L.G."/>
            <person name="Floudas D."/>
            <person name="Copeland A."/>
            <person name="Barry K.W."/>
            <person name="Cichocki N."/>
            <person name="Veneault-Fourrey C."/>
            <person name="LaButti K."/>
            <person name="Lindquist E.A."/>
            <person name="Lipzen A."/>
            <person name="Lundell T."/>
            <person name="Morin E."/>
            <person name="Murat C."/>
            <person name="Riley R."/>
            <person name="Ohm R."/>
            <person name="Sun H."/>
            <person name="Tunlid A."/>
            <person name="Henrissat B."/>
            <person name="Grigoriev I.V."/>
            <person name="Hibbett D.S."/>
            <person name="Martin F."/>
        </authorList>
    </citation>
    <scope>NUCLEOTIDE SEQUENCE [LARGE SCALE GENOMIC DNA]</scope>
    <source>
        <strain evidence="2 3">MD-312</strain>
    </source>
</reference>
<sequence length="346" mass="36767">MLSAATQSLSLDPALLVVAKSTNTEEPPLSFNDLLEIAHEYERAHKPETRPQRGNVMALENILSAIVVDAPSEGAWGREEGSVRAETYGSPWFEALEASANQLSTAGDTGRPDGGRQPHAAPSACFAVTEAKSAVSSMLLGWTPPNGSEVLDLELLEVDYPPWLAKLLAPGVLDLPAQFQPRSAEMGIAEEILRTAKVLQQPLEAAFPPPAQLPPTRVVLASIQARSSSNTPTPALPKPPRSRPHSTAVTTAKHASAPRGGVPPQLARTVTKANILRVEQERERMRAVVGGEGDGRKPSVLGGVGNVEGGGGMDFEQQWDGGSRGKRGFVWGGDRDGGRVVKRSRL</sequence>
<feature type="compositionally biased region" description="Gly residues" evidence="1">
    <location>
        <begin position="302"/>
        <end position="313"/>
    </location>
</feature>
<feature type="region of interest" description="Disordered" evidence="1">
    <location>
        <begin position="225"/>
        <end position="265"/>
    </location>
</feature>
<evidence type="ECO:0000313" key="2">
    <source>
        <dbReference type="EMBL" id="KIJ64937.1"/>
    </source>
</evidence>
<dbReference type="EMBL" id="KN839845">
    <property type="protein sequence ID" value="KIJ64937.1"/>
    <property type="molecule type" value="Genomic_DNA"/>
</dbReference>
<dbReference type="AlphaFoldDB" id="A0A0C9WG75"/>
<accession>A0A0C9WG75</accession>
<dbReference type="Proteomes" id="UP000053820">
    <property type="component" value="Unassembled WGS sequence"/>
</dbReference>
<keyword evidence="3" id="KW-1185">Reference proteome</keyword>
<proteinExistence type="predicted"/>
<evidence type="ECO:0000313" key="3">
    <source>
        <dbReference type="Proteomes" id="UP000053820"/>
    </source>
</evidence>
<protein>
    <submittedName>
        <fullName evidence="2">Uncharacterized protein</fullName>
    </submittedName>
</protein>
<evidence type="ECO:0000256" key="1">
    <source>
        <dbReference type="SAM" id="MobiDB-lite"/>
    </source>
</evidence>
<feature type="region of interest" description="Disordered" evidence="1">
    <location>
        <begin position="290"/>
        <end position="346"/>
    </location>
</feature>
<gene>
    <name evidence="2" type="ORF">HYDPIDRAFT_28283</name>
</gene>
<dbReference type="HOGENOM" id="CLU_801822_0_0_1"/>
<dbReference type="OrthoDB" id="2668884at2759"/>
<name>A0A0C9WG75_9AGAM</name>